<keyword evidence="3" id="KW-1185">Reference proteome</keyword>
<comment type="caution">
    <text evidence="2">The sequence shown here is derived from an EMBL/GenBank/DDBJ whole genome shotgun (WGS) entry which is preliminary data.</text>
</comment>
<reference evidence="2" key="2">
    <citation type="journal article" date="2016" name="Fungal Biol.">
        <title>Ochratoxin A production by Penicillium thymicola.</title>
        <authorList>
            <person name="Nguyen H.D.T."/>
            <person name="McMullin D.R."/>
            <person name="Ponomareva E."/>
            <person name="Riley R."/>
            <person name="Pomraning K.R."/>
            <person name="Baker S.E."/>
            <person name="Seifert K.A."/>
        </authorList>
    </citation>
    <scope>NUCLEOTIDE SEQUENCE</scope>
    <source>
        <strain evidence="2">DAOM 180753</strain>
    </source>
</reference>
<sequence>MNQVFKYPSVDLNTFPKRRSRLDLSNGPSWARTSGPWPNQQWAMGPTFEAQLSPWPIGGGPKPSPFASWAGLGCGLYGPVRRSNQDKADKTSSSSMQPTCLRPL</sequence>
<protein>
    <submittedName>
        <fullName evidence="2">Uncharacterized protein</fullName>
    </submittedName>
</protein>
<feature type="region of interest" description="Disordered" evidence="1">
    <location>
        <begin position="80"/>
        <end position="104"/>
    </location>
</feature>
<evidence type="ECO:0000313" key="3">
    <source>
        <dbReference type="Proteomes" id="UP001227192"/>
    </source>
</evidence>
<proteinExistence type="predicted"/>
<gene>
    <name evidence="2" type="ORF">VN97_g7231</name>
</gene>
<accession>A0AAI9X6W5</accession>
<name>A0AAI9X6W5_PENTH</name>
<organism evidence="2 3">
    <name type="scientific">Penicillium thymicola</name>
    <dbReference type="NCBI Taxonomy" id="293382"/>
    <lineage>
        <taxon>Eukaryota</taxon>
        <taxon>Fungi</taxon>
        <taxon>Dikarya</taxon>
        <taxon>Ascomycota</taxon>
        <taxon>Pezizomycotina</taxon>
        <taxon>Eurotiomycetes</taxon>
        <taxon>Eurotiomycetidae</taxon>
        <taxon>Eurotiales</taxon>
        <taxon>Aspergillaceae</taxon>
        <taxon>Penicillium</taxon>
    </lineage>
</organism>
<dbReference type="AlphaFoldDB" id="A0AAI9X6W5"/>
<dbReference type="EMBL" id="LACB01000227">
    <property type="protein sequence ID" value="KAJ9486105.1"/>
    <property type="molecule type" value="Genomic_DNA"/>
</dbReference>
<evidence type="ECO:0000313" key="2">
    <source>
        <dbReference type="EMBL" id="KAJ9486105.1"/>
    </source>
</evidence>
<reference evidence="2" key="1">
    <citation type="submission" date="2015-06" db="EMBL/GenBank/DDBJ databases">
        <authorList>
            <person name="Nguyen H."/>
        </authorList>
    </citation>
    <scope>NUCLEOTIDE SEQUENCE</scope>
    <source>
        <strain evidence="2">DAOM 180753</strain>
    </source>
</reference>
<dbReference type="Proteomes" id="UP001227192">
    <property type="component" value="Unassembled WGS sequence"/>
</dbReference>
<evidence type="ECO:0000256" key="1">
    <source>
        <dbReference type="SAM" id="MobiDB-lite"/>
    </source>
</evidence>